<evidence type="ECO:0000259" key="2">
    <source>
        <dbReference type="PROSITE" id="PS51722"/>
    </source>
</evidence>
<reference evidence="5" key="1">
    <citation type="submission" date="2016-06" db="UniProtKB">
        <authorList>
            <consortium name="WormBaseParasite"/>
        </authorList>
    </citation>
    <scope>IDENTIFICATION</scope>
</reference>
<dbReference type="InterPro" id="IPR006297">
    <property type="entry name" value="EF-4"/>
</dbReference>
<dbReference type="InterPro" id="IPR000795">
    <property type="entry name" value="T_Tr_GTP-bd_dom"/>
</dbReference>
<keyword evidence="1" id="KW-0812">Transmembrane</keyword>
<feature type="domain" description="Tr-type G" evidence="2">
    <location>
        <begin position="69"/>
        <end position="133"/>
    </location>
</feature>
<dbReference type="Proteomes" id="UP000267606">
    <property type="component" value="Unassembled WGS sequence"/>
</dbReference>
<name>A0A183HSM7_9BILA</name>
<proteinExistence type="predicted"/>
<keyword evidence="4" id="KW-1185">Reference proteome</keyword>
<dbReference type="PANTHER" id="PTHR43512">
    <property type="entry name" value="TRANSLATION FACTOR GUF1-RELATED"/>
    <property type="match status" value="1"/>
</dbReference>
<dbReference type="GO" id="GO:0097177">
    <property type="term" value="F:mitochondrial ribosome binding"/>
    <property type="evidence" value="ECO:0007669"/>
    <property type="project" value="TreeGrafter"/>
</dbReference>
<feature type="transmembrane region" description="Helical" evidence="1">
    <location>
        <begin position="12"/>
        <end position="29"/>
    </location>
</feature>
<dbReference type="InterPro" id="IPR027417">
    <property type="entry name" value="P-loop_NTPase"/>
</dbReference>
<dbReference type="SUPFAM" id="SSF52540">
    <property type="entry name" value="P-loop containing nucleoside triphosphate hydrolases"/>
    <property type="match status" value="1"/>
</dbReference>
<dbReference type="EMBL" id="UZAJ01014022">
    <property type="protein sequence ID" value="VDO68867.1"/>
    <property type="molecule type" value="Genomic_DNA"/>
</dbReference>
<sequence>MLTMATMRITALMNIYYNSTMLIIGRRYFSLSSAEKLIKTNRKKVVDLTAYPPVIYCMNLLNLFLIFEEKIRNFGIVAHVDHGKSTLADRLLELTGIVDKSTHDSQMLDKLQVERERGITVKAQSCTMFHKVL</sequence>
<dbReference type="PROSITE" id="PS51722">
    <property type="entry name" value="G_TR_2"/>
    <property type="match status" value="1"/>
</dbReference>
<dbReference type="AlphaFoldDB" id="A0A183HSM7"/>
<keyword evidence="1" id="KW-1133">Transmembrane helix</keyword>
<dbReference type="Gene3D" id="3.40.50.300">
    <property type="entry name" value="P-loop containing nucleotide triphosphate hydrolases"/>
    <property type="match status" value="1"/>
</dbReference>
<evidence type="ECO:0000313" key="4">
    <source>
        <dbReference type="Proteomes" id="UP000267606"/>
    </source>
</evidence>
<evidence type="ECO:0000313" key="5">
    <source>
        <dbReference type="WBParaSite" id="OFLC_0001048801-mRNA-1"/>
    </source>
</evidence>
<dbReference type="PRINTS" id="PR00315">
    <property type="entry name" value="ELONGATNFCT"/>
</dbReference>
<feature type="transmembrane region" description="Helical" evidence="1">
    <location>
        <begin position="49"/>
        <end position="67"/>
    </location>
</feature>
<dbReference type="WBParaSite" id="OFLC_0001048801-mRNA-1">
    <property type="protein sequence ID" value="OFLC_0001048801-mRNA-1"/>
    <property type="gene ID" value="OFLC_0001048801"/>
</dbReference>
<reference evidence="3 4" key="2">
    <citation type="submission" date="2018-11" db="EMBL/GenBank/DDBJ databases">
        <authorList>
            <consortium name="Pathogen Informatics"/>
        </authorList>
    </citation>
    <scope>NUCLEOTIDE SEQUENCE [LARGE SCALE GENOMIC DNA]</scope>
</reference>
<accession>A0A183HSM7</accession>
<organism evidence="5">
    <name type="scientific">Onchocerca flexuosa</name>
    <dbReference type="NCBI Taxonomy" id="387005"/>
    <lineage>
        <taxon>Eukaryota</taxon>
        <taxon>Metazoa</taxon>
        <taxon>Ecdysozoa</taxon>
        <taxon>Nematoda</taxon>
        <taxon>Chromadorea</taxon>
        <taxon>Rhabditida</taxon>
        <taxon>Spirurina</taxon>
        <taxon>Spiruromorpha</taxon>
        <taxon>Filarioidea</taxon>
        <taxon>Onchocercidae</taxon>
        <taxon>Onchocerca</taxon>
    </lineage>
</organism>
<dbReference type="GO" id="GO:0005739">
    <property type="term" value="C:mitochondrion"/>
    <property type="evidence" value="ECO:0007669"/>
    <property type="project" value="TreeGrafter"/>
</dbReference>
<gene>
    <name evidence="3" type="ORF">OFLC_LOCUS10489</name>
</gene>
<evidence type="ECO:0000313" key="3">
    <source>
        <dbReference type="EMBL" id="VDO68867.1"/>
    </source>
</evidence>
<dbReference type="Pfam" id="PF00009">
    <property type="entry name" value="GTP_EFTU"/>
    <property type="match status" value="1"/>
</dbReference>
<evidence type="ECO:0000256" key="1">
    <source>
        <dbReference type="SAM" id="Phobius"/>
    </source>
</evidence>
<dbReference type="PANTHER" id="PTHR43512:SF7">
    <property type="entry name" value="TRANSLATION FACTOR GUF1, MITOCHONDRIAL"/>
    <property type="match status" value="1"/>
</dbReference>
<dbReference type="GO" id="GO:0005525">
    <property type="term" value="F:GTP binding"/>
    <property type="evidence" value="ECO:0007669"/>
    <property type="project" value="InterPro"/>
</dbReference>
<dbReference type="STRING" id="387005.A0A183HSM7"/>
<protein>
    <submittedName>
        <fullName evidence="5">Tr-type G domain-containing protein</fullName>
    </submittedName>
</protein>
<dbReference type="GO" id="GO:0003924">
    <property type="term" value="F:GTPase activity"/>
    <property type="evidence" value="ECO:0007669"/>
    <property type="project" value="InterPro"/>
</dbReference>
<dbReference type="GO" id="GO:0045727">
    <property type="term" value="P:positive regulation of translation"/>
    <property type="evidence" value="ECO:0007669"/>
    <property type="project" value="TreeGrafter"/>
</dbReference>
<keyword evidence="1" id="KW-0472">Membrane</keyword>